<dbReference type="Gramene" id="TraesCAD_scaffold_034344_01G000300.1">
    <property type="protein sequence ID" value="TraesCAD_scaffold_034344_01G000300.1"/>
    <property type="gene ID" value="TraesCAD_scaffold_034344_01G000300"/>
</dbReference>
<evidence type="ECO:0000256" key="3">
    <source>
        <dbReference type="ARBA" id="ARBA00022833"/>
    </source>
</evidence>
<dbReference type="STRING" id="4565.A0A3B6LPL8"/>
<dbReference type="PROSITE" id="PS00518">
    <property type="entry name" value="ZF_RING_1"/>
    <property type="match status" value="1"/>
</dbReference>
<protein>
    <recommendedName>
        <fullName evidence="6">RING-type domain-containing protein</fullName>
    </recommendedName>
</protein>
<reference evidence="7" key="2">
    <citation type="submission" date="2018-10" db="UniProtKB">
        <authorList>
            <consortium name="EnsemblPlants"/>
        </authorList>
    </citation>
    <scope>IDENTIFICATION</scope>
</reference>
<keyword evidence="8" id="KW-1185">Reference proteome</keyword>
<dbReference type="KEGG" id="taes:123112543"/>
<evidence type="ECO:0000256" key="5">
    <source>
        <dbReference type="SAM" id="MobiDB-lite"/>
    </source>
</evidence>
<keyword evidence="1" id="KW-0479">Metal-binding</keyword>
<dbReference type="Proteomes" id="UP000019116">
    <property type="component" value="Chromosome 5B"/>
</dbReference>
<keyword evidence="3" id="KW-0862">Zinc</keyword>
<dbReference type="Gene3D" id="3.30.40.10">
    <property type="entry name" value="Zinc/RING finger domain, C3HC4 (zinc finger)"/>
    <property type="match status" value="1"/>
</dbReference>
<dbReference type="InterPro" id="IPR017907">
    <property type="entry name" value="Znf_RING_CS"/>
</dbReference>
<dbReference type="Pfam" id="PF13923">
    <property type="entry name" value="zf-C3HC4_2"/>
    <property type="match status" value="1"/>
</dbReference>
<feature type="compositionally biased region" description="Polar residues" evidence="5">
    <location>
        <begin position="251"/>
        <end position="262"/>
    </location>
</feature>
<dbReference type="InterPro" id="IPR013083">
    <property type="entry name" value="Znf_RING/FYVE/PHD"/>
</dbReference>
<dbReference type="Gramene" id="TraesCS5B03G0728500.2">
    <property type="protein sequence ID" value="TraesCS5B03G0728500.2.CDS"/>
    <property type="gene ID" value="TraesCS5B03G0728500"/>
</dbReference>
<dbReference type="InterPro" id="IPR001841">
    <property type="entry name" value="Znf_RING"/>
</dbReference>
<dbReference type="EnsemblPlants" id="TraesCS5B02G281700.1">
    <property type="protein sequence ID" value="TraesCS5B02G281700.1"/>
    <property type="gene ID" value="TraesCS5B02G281700"/>
</dbReference>
<proteinExistence type="predicted"/>
<feature type="region of interest" description="Disordered" evidence="5">
    <location>
        <begin position="67"/>
        <end position="143"/>
    </location>
</feature>
<keyword evidence="2 4" id="KW-0863">Zinc-finger</keyword>
<evidence type="ECO:0000256" key="2">
    <source>
        <dbReference type="ARBA" id="ARBA00022771"/>
    </source>
</evidence>
<dbReference type="RefSeq" id="XP_044389501.1">
    <property type="nucleotide sequence ID" value="XM_044533566.1"/>
</dbReference>
<gene>
    <name evidence="7" type="primary">LOC123112543</name>
</gene>
<dbReference type="PANTHER" id="PTHR47094:SF20">
    <property type="entry name" value="OS09G0504700 PROTEIN"/>
    <property type="match status" value="1"/>
</dbReference>
<dbReference type="Gramene" id="TraesWEE_scaffold_011065_01G000100.1">
    <property type="protein sequence ID" value="TraesWEE_scaffold_011065_01G000100.1"/>
    <property type="gene ID" value="TraesWEE_scaffold_011065_01G000100"/>
</dbReference>
<evidence type="ECO:0000313" key="7">
    <source>
        <dbReference type="EnsemblPlants" id="TraesCS5B02G281700.1"/>
    </source>
</evidence>
<dbReference type="GO" id="GO:0032183">
    <property type="term" value="F:SUMO binding"/>
    <property type="evidence" value="ECO:0000318"/>
    <property type="project" value="GO_Central"/>
</dbReference>
<dbReference type="SUPFAM" id="SSF57850">
    <property type="entry name" value="RING/U-box"/>
    <property type="match status" value="1"/>
</dbReference>
<dbReference type="PANTHER" id="PTHR47094">
    <property type="entry name" value="ELFLESS, ISOFORM B"/>
    <property type="match status" value="1"/>
</dbReference>
<evidence type="ECO:0000313" key="8">
    <source>
        <dbReference type="Proteomes" id="UP000019116"/>
    </source>
</evidence>
<feature type="compositionally biased region" description="Polar residues" evidence="5">
    <location>
        <begin position="1"/>
        <end position="15"/>
    </location>
</feature>
<dbReference type="SMR" id="A0A3B6LPL8"/>
<dbReference type="Gramene" id="TraesPARA_EIv1.0_1699230.1">
    <property type="protein sequence ID" value="TraesPARA_EIv1.0_1699230.1.CDS"/>
    <property type="gene ID" value="TraesPARA_EIv1.0_1699230"/>
</dbReference>
<evidence type="ECO:0000259" key="6">
    <source>
        <dbReference type="PROSITE" id="PS50089"/>
    </source>
</evidence>
<dbReference type="Gramene" id="TraesCS5B02G281700.1">
    <property type="protein sequence ID" value="TraesCS5B02G281700.1"/>
    <property type="gene ID" value="TraesCS5B02G281700"/>
</dbReference>
<sequence length="335" mass="36338">MDSSATLENSTSRHTGNGPPKEAGPTRTWAKIAGPDRRGPNGEETDVFAFLSRDLVSSPFRILFIQNRQGRERGGGGGAERRKKKSSALVGGAARRGGRLLCSSDRAPVRRVSASQVDSGAEGSMSTANGTRRASRRQSQDADKVVVNLVSTPPAAGSRRGVSTSNAGARTSPIDVEALEDEVQVVSASQVPPQRRNRRTRRQPVTVVDLDVHATRQGVSHDDNATVLSHNTRNKRPRVSPVINISPETGEGSSLQSKNAGKTSKEPLDVAPKEPIFTCPVCWNKLDEPATTMCGHIFCTNCIKQAIQFQKKCPTCRKHLKMNNFHRIYLPNTSR</sequence>
<evidence type="ECO:0000256" key="4">
    <source>
        <dbReference type="PROSITE-ProRule" id="PRU00175"/>
    </source>
</evidence>
<feature type="compositionally biased region" description="Polar residues" evidence="5">
    <location>
        <begin position="113"/>
        <end position="132"/>
    </location>
</feature>
<evidence type="ECO:0000256" key="1">
    <source>
        <dbReference type="ARBA" id="ARBA00022723"/>
    </source>
</evidence>
<dbReference type="Gramene" id="TraesCLE_scaffold_103019_01G000300.1">
    <property type="protein sequence ID" value="TraesCLE_scaffold_103019_01G000300.1"/>
    <property type="gene ID" value="TraesCLE_scaffold_103019_01G000300"/>
</dbReference>
<dbReference type="GO" id="GO:0006511">
    <property type="term" value="P:ubiquitin-dependent protein catabolic process"/>
    <property type="evidence" value="ECO:0000318"/>
    <property type="project" value="GO_Central"/>
</dbReference>
<feature type="region of interest" description="Disordered" evidence="5">
    <location>
        <begin position="1"/>
        <end position="44"/>
    </location>
</feature>
<dbReference type="GO" id="GO:0061630">
    <property type="term" value="F:ubiquitin protein ligase activity"/>
    <property type="evidence" value="ECO:0007669"/>
    <property type="project" value="InterPro"/>
</dbReference>
<dbReference type="AlphaFoldDB" id="A0A3B6LPL8"/>
<accession>A0A3B6LPL8</accession>
<reference evidence="7" key="1">
    <citation type="submission" date="2018-08" db="EMBL/GenBank/DDBJ databases">
        <authorList>
            <person name="Rossello M."/>
        </authorList>
    </citation>
    <scope>NUCLEOTIDE SEQUENCE [LARGE SCALE GENOMIC DNA]</scope>
    <source>
        <strain evidence="7">cv. Chinese Spring</strain>
    </source>
</reference>
<name>A0A3B6LPL8_WHEAT</name>
<dbReference type="SMART" id="SM00184">
    <property type="entry name" value="RING"/>
    <property type="match status" value="1"/>
</dbReference>
<organism evidence="7">
    <name type="scientific">Triticum aestivum</name>
    <name type="common">Wheat</name>
    <dbReference type="NCBI Taxonomy" id="4565"/>
    <lineage>
        <taxon>Eukaryota</taxon>
        <taxon>Viridiplantae</taxon>
        <taxon>Streptophyta</taxon>
        <taxon>Embryophyta</taxon>
        <taxon>Tracheophyta</taxon>
        <taxon>Spermatophyta</taxon>
        <taxon>Magnoliopsida</taxon>
        <taxon>Liliopsida</taxon>
        <taxon>Poales</taxon>
        <taxon>Poaceae</taxon>
        <taxon>BOP clade</taxon>
        <taxon>Pooideae</taxon>
        <taxon>Triticodae</taxon>
        <taxon>Triticeae</taxon>
        <taxon>Triticinae</taxon>
        <taxon>Triticum</taxon>
    </lineage>
</organism>
<dbReference type="GO" id="GO:0005634">
    <property type="term" value="C:nucleus"/>
    <property type="evidence" value="ECO:0000318"/>
    <property type="project" value="GO_Central"/>
</dbReference>
<dbReference type="GO" id="GO:0008270">
    <property type="term" value="F:zinc ion binding"/>
    <property type="evidence" value="ECO:0007669"/>
    <property type="project" value="UniProtKB-KW"/>
</dbReference>
<dbReference type="PROSITE" id="PS50089">
    <property type="entry name" value="ZF_RING_2"/>
    <property type="match status" value="1"/>
</dbReference>
<dbReference type="InterPro" id="IPR049627">
    <property type="entry name" value="SLX8"/>
</dbReference>
<feature type="domain" description="RING-type" evidence="6">
    <location>
        <begin position="279"/>
        <end position="317"/>
    </location>
</feature>
<dbReference type="GeneID" id="123112543"/>
<feature type="region of interest" description="Disordered" evidence="5">
    <location>
        <begin position="233"/>
        <end position="269"/>
    </location>
</feature>
<dbReference type="Gramene" id="TraesROB_scaffold_071354_01G000100.1">
    <property type="protein sequence ID" value="TraesROB_scaffold_071354_01G000100.1"/>
    <property type="gene ID" value="TraesROB_scaffold_071354_01G000100"/>
</dbReference>